<feature type="transmembrane region" description="Helical" evidence="7">
    <location>
        <begin position="6"/>
        <end position="32"/>
    </location>
</feature>
<keyword evidence="6 7" id="KW-0472">Membrane</keyword>
<dbReference type="SUPFAM" id="SSF161098">
    <property type="entry name" value="MetI-like"/>
    <property type="match status" value="1"/>
</dbReference>
<dbReference type="InterPro" id="IPR035906">
    <property type="entry name" value="MetI-like_sf"/>
</dbReference>
<evidence type="ECO:0000256" key="3">
    <source>
        <dbReference type="ARBA" id="ARBA00022475"/>
    </source>
</evidence>
<name>X1M7B6_9ZZZZ</name>
<evidence type="ECO:0000256" key="6">
    <source>
        <dbReference type="ARBA" id="ARBA00023136"/>
    </source>
</evidence>
<keyword evidence="2" id="KW-0813">Transport</keyword>
<comment type="caution">
    <text evidence="8">The sequence shown here is derived from an EMBL/GenBank/DDBJ whole genome shotgun (WGS) entry which is preliminary data.</text>
</comment>
<dbReference type="Gene3D" id="1.10.3720.10">
    <property type="entry name" value="MetI-like"/>
    <property type="match status" value="1"/>
</dbReference>
<evidence type="ECO:0000313" key="8">
    <source>
        <dbReference type="EMBL" id="GAI02269.1"/>
    </source>
</evidence>
<gene>
    <name evidence="8" type="ORF">S06H3_22572</name>
</gene>
<keyword evidence="3" id="KW-1003">Cell membrane</keyword>
<dbReference type="EMBL" id="BARV01012089">
    <property type="protein sequence ID" value="GAI02269.1"/>
    <property type="molecule type" value="Genomic_DNA"/>
</dbReference>
<organism evidence="8">
    <name type="scientific">marine sediment metagenome</name>
    <dbReference type="NCBI Taxonomy" id="412755"/>
    <lineage>
        <taxon>unclassified sequences</taxon>
        <taxon>metagenomes</taxon>
        <taxon>ecological metagenomes</taxon>
    </lineage>
</organism>
<evidence type="ECO:0000256" key="1">
    <source>
        <dbReference type="ARBA" id="ARBA00004651"/>
    </source>
</evidence>
<reference evidence="8" key="1">
    <citation type="journal article" date="2014" name="Front. Microbiol.">
        <title>High frequency of phylogenetically diverse reductive dehalogenase-homologous genes in deep subseafloor sedimentary metagenomes.</title>
        <authorList>
            <person name="Kawai M."/>
            <person name="Futagami T."/>
            <person name="Toyoda A."/>
            <person name="Takaki Y."/>
            <person name="Nishi S."/>
            <person name="Hori S."/>
            <person name="Arai W."/>
            <person name="Tsubouchi T."/>
            <person name="Morono Y."/>
            <person name="Uchiyama I."/>
            <person name="Ito T."/>
            <person name="Fujiyama A."/>
            <person name="Inagaki F."/>
            <person name="Takami H."/>
        </authorList>
    </citation>
    <scope>NUCLEOTIDE SEQUENCE</scope>
    <source>
        <strain evidence="8">Expedition CK06-06</strain>
    </source>
</reference>
<keyword evidence="4 7" id="KW-0812">Transmembrane</keyword>
<sequence>MDNKKWYPYMLIIPSIVIVLIIAIYPIVYAFYLSLTDQVLARPITNFVGLRNYINNFTDLQFWQFMKTTAVFV</sequence>
<accession>X1M7B6</accession>
<dbReference type="PANTHER" id="PTHR43005">
    <property type="entry name" value="BLR7065 PROTEIN"/>
    <property type="match status" value="1"/>
</dbReference>
<dbReference type="GO" id="GO:0005886">
    <property type="term" value="C:plasma membrane"/>
    <property type="evidence" value="ECO:0007669"/>
    <property type="project" value="UniProtKB-SubCell"/>
</dbReference>
<dbReference type="AlphaFoldDB" id="X1M7B6"/>
<evidence type="ECO:0000256" key="2">
    <source>
        <dbReference type="ARBA" id="ARBA00022448"/>
    </source>
</evidence>
<evidence type="ECO:0000256" key="7">
    <source>
        <dbReference type="SAM" id="Phobius"/>
    </source>
</evidence>
<dbReference type="PANTHER" id="PTHR43005:SF1">
    <property type="entry name" value="SPERMIDINE_PUTRESCINE TRANSPORT SYSTEM PERMEASE PROTEIN"/>
    <property type="match status" value="1"/>
</dbReference>
<protein>
    <recommendedName>
        <fullName evidence="9">ABC transmembrane type-1 domain-containing protein</fullName>
    </recommendedName>
</protein>
<evidence type="ECO:0000256" key="5">
    <source>
        <dbReference type="ARBA" id="ARBA00022989"/>
    </source>
</evidence>
<comment type="subcellular location">
    <subcellularLocation>
        <location evidence="1">Cell membrane</location>
        <topology evidence="1">Multi-pass membrane protein</topology>
    </subcellularLocation>
</comment>
<evidence type="ECO:0000256" key="4">
    <source>
        <dbReference type="ARBA" id="ARBA00022692"/>
    </source>
</evidence>
<proteinExistence type="predicted"/>
<feature type="non-terminal residue" evidence="8">
    <location>
        <position position="73"/>
    </location>
</feature>
<keyword evidence="5 7" id="KW-1133">Transmembrane helix</keyword>
<evidence type="ECO:0008006" key="9">
    <source>
        <dbReference type="Google" id="ProtNLM"/>
    </source>
</evidence>